<evidence type="ECO:0000256" key="1">
    <source>
        <dbReference type="SAM" id="MobiDB-lite"/>
    </source>
</evidence>
<feature type="region of interest" description="Disordered" evidence="1">
    <location>
        <begin position="1"/>
        <end position="44"/>
    </location>
</feature>
<proteinExistence type="predicted"/>
<dbReference type="EMBL" id="JBBNAE010000006">
    <property type="protein sequence ID" value="KAK9116374.1"/>
    <property type="molecule type" value="Genomic_DNA"/>
</dbReference>
<dbReference type="AlphaFoldDB" id="A0AAP0IIX0"/>
<dbReference type="Proteomes" id="UP001417504">
    <property type="component" value="Unassembled WGS sequence"/>
</dbReference>
<organism evidence="2 3">
    <name type="scientific">Stephania japonica</name>
    <dbReference type="NCBI Taxonomy" id="461633"/>
    <lineage>
        <taxon>Eukaryota</taxon>
        <taxon>Viridiplantae</taxon>
        <taxon>Streptophyta</taxon>
        <taxon>Embryophyta</taxon>
        <taxon>Tracheophyta</taxon>
        <taxon>Spermatophyta</taxon>
        <taxon>Magnoliopsida</taxon>
        <taxon>Ranunculales</taxon>
        <taxon>Menispermaceae</taxon>
        <taxon>Menispermoideae</taxon>
        <taxon>Cissampelideae</taxon>
        <taxon>Stephania</taxon>
    </lineage>
</organism>
<evidence type="ECO:0000313" key="2">
    <source>
        <dbReference type="EMBL" id="KAK9116374.1"/>
    </source>
</evidence>
<reference evidence="2 3" key="1">
    <citation type="submission" date="2024-01" db="EMBL/GenBank/DDBJ databases">
        <title>Genome assemblies of Stephania.</title>
        <authorList>
            <person name="Yang L."/>
        </authorList>
    </citation>
    <scope>NUCLEOTIDE SEQUENCE [LARGE SCALE GENOMIC DNA]</scope>
    <source>
        <strain evidence="2">QJT</strain>
        <tissue evidence="2">Leaf</tissue>
    </source>
</reference>
<keyword evidence="3" id="KW-1185">Reference proteome</keyword>
<comment type="caution">
    <text evidence="2">The sequence shown here is derived from an EMBL/GenBank/DDBJ whole genome shotgun (WGS) entry which is preliminary data.</text>
</comment>
<name>A0AAP0IIX0_9MAGN</name>
<gene>
    <name evidence="2" type="ORF">Sjap_015321</name>
</gene>
<evidence type="ECO:0000313" key="3">
    <source>
        <dbReference type="Proteomes" id="UP001417504"/>
    </source>
</evidence>
<protein>
    <submittedName>
        <fullName evidence="2">Uncharacterized protein</fullName>
    </submittedName>
</protein>
<sequence>MVTGDFSRKGMHKRGDHEGSGSAAMVSPERDGDPTVATTGEGWSSLVEGRVATRGSFLPSVSSPYVQWQGCL</sequence>
<accession>A0AAP0IIX0</accession>